<sequence length="154" mass="17334">MSVVVAPRLLLPADLDHRNYLLGALGGRLMVVVREAAHGYGALPSFKVQVLNAHGEEWREIDDIGDVALFVGGKSSLCVSTREYPELKAGCIYYANEGYVNEYDGRANRVKVFSLKDGAAEKVEGLKRRQINLRPAWFMLELCVRNYIRSNRNY</sequence>
<reference evidence="2" key="1">
    <citation type="submission" date="2015-06" db="UniProtKB">
        <authorList>
            <consortium name="EnsemblPlants"/>
        </authorList>
    </citation>
    <scope>IDENTIFICATION</scope>
</reference>
<evidence type="ECO:0000313" key="2">
    <source>
        <dbReference type="EnsemblPlants" id="EMT15132"/>
    </source>
</evidence>
<proteinExistence type="predicted"/>
<protein>
    <recommendedName>
        <fullName evidence="1">KIB1-4 beta-propeller domain-containing protein</fullName>
    </recommendedName>
</protein>
<dbReference type="PANTHER" id="PTHR45560:SF3">
    <property type="entry name" value="DUF295 DOMAIN-CONTAINING PROTEIN"/>
    <property type="match status" value="1"/>
</dbReference>
<name>R7W425_AEGTA</name>
<dbReference type="AlphaFoldDB" id="R7W425"/>
<dbReference type="InterPro" id="IPR005174">
    <property type="entry name" value="KIB1-4_b-propeller"/>
</dbReference>
<evidence type="ECO:0000259" key="1">
    <source>
        <dbReference type="Pfam" id="PF03478"/>
    </source>
</evidence>
<accession>R7W425</accession>
<feature type="domain" description="KIB1-4 beta-propeller" evidence="1">
    <location>
        <begin position="12"/>
        <end position="113"/>
    </location>
</feature>
<organism evidence="2">
    <name type="scientific">Aegilops tauschii</name>
    <name type="common">Tausch's goatgrass</name>
    <name type="synonym">Aegilops squarrosa</name>
    <dbReference type="NCBI Taxonomy" id="37682"/>
    <lineage>
        <taxon>Eukaryota</taxon>
        <taxon>Viridiplantae</taxon>
        <taxon>Streptophyta</taxon>
        <taxon>Embryophyta</taxon>
        <taxon>Tracheophyta</taxon>
        <taxon>Spermatophyta</taxon>
        <taxon>Magnoliopsida</taxon>
        <taxon>Liliopsida</taxon>
        <taxon>Poales</taxon>
        <taxon>Poaceae</taxon>
        <taxon>BOP clade</taxon>
        <taxon>Pooideae</taxon>
        <taxon>Triticodae</taxon>
        <taxon>Triticeae</taxon>
        <taxon>Triticinae</taxon>
        <taxon>Aegilops</taxon>
    </lineage>
</organism>
<dbReference type="EnsemblPlants" id="EMT15132">
    <property type="protein sequence ID" value="EMT15132"/>
    <property type="gene ID" value="F775_22428"/>
</dbReference>
<dbReference type="Pfam" id="PF03478">
    <property type="entry name" value="Beta-prop_KIB1-4"/>
    <property type="match status" value="1"/>
</dbReference>
<dbReference type="PANTHER" id="PTHR45560">
    <property type="entry name" value="OS04G0163150 PROTEIN-RELATED"/>
    <property type="match status" value="1"/>
</dbReference>